<evidence type="ECO:0000313" key="2">
    <source>
        <dbReference type="EMBL" id="MTH79911.1"/>
    </source>
</evidence>
<organism evidence="2 3">
    <name type="scientific">Paracoccus aestuariivivens</name>
    <dbReference type="NCBI Taxonomy" id="1820333"/>
    <lineage>
        <taxon>Bacteria</taxon>
        <taxon>Pseudomonadati</taxon>
        <taxon>Pseudomonadota</taxon>
        <taxon>Alphaproteobacteria</taxon>
        <taxon>Rhodobacterales</taxon>
        <taxon>Paracoccaceae</taxon>
        <taxon>Paracoccus</taxon>
    </lineage>
</organism>
<sequence length="141" mass="14953">MFLDASAIVAILKNEPEAPIMLKAIETAQSELRISPVVRIEAVLALARTRVQARGRGPAQEGDFRIAADLVDDLIGTLGASEIEINSEIGIAATQALAKYGKVVGHAAQLNMGDAFSYACSRALDTALIYKGDDFVHTDLA</sequence>
<evidence type="ECO:0000313" key="3">
    <source>
        <dbReference type="Proteomes" id="UP000478183"/>
    </source>
</evidence>
<dbReference type="SUPFAM" id="SSF88723">
    <property type="entry name" value="PIN domain-like"/>
    <property type="match status" value="1"/>
</dbReference>
<dbReference type="RefSeq" id="WP_155097260.1">
    <property type="nucleotide sequence ID" value="NZ_WMIE01000022.1"/>
</dbReference>
<dbReference type="Gene3D" id="3.40.50.1010">
    <property type="entry name" value="5'-nuclease"/>
    <property type="match status" value="1"/>
</dbReference>
<dbReference type="CDD" id="cd09871">
    <property type="entry name" value="PIN_MtVapC28-VapC30-like"/>
    <property type="match status" value="1"/>
</dbReference>
<protein>
    <submittedName>
        <fullName evidence="2">PIN domain-containing protein</fullName>
    </submittedName>
</protein>
<evidence type="ECO:0000259" key="1">
    <source>
        <dbReference type="Pfam" id="PF01850"/>
    </source>
</evidence>
<dbReference type="Pfam" id="PF01850">
    <property type="entry name" value="PIN"/>
    <property type="match status" value="1"/>
</dbReference>
<dbReference type="Proteomes" id="UP000478183">
    <property type="component" value="Unassembled WGS sequence"/>
</dbReference>
<comment type="caution">
    <text evidence="2">The sequence shown here is derived from an EMBL/GenBank/DDBJ whole genome shotgun (WGS) entry which is preliminary data.</text>
</comment>
<dbReference type="EMBL" id="WMIE01000022">
    <property type="protein sequence ID" value="MTH79911.1"/>
    <property type="molecule type" value="Genomic_DNA"/>
</dbReference>
<dbReference type="AlphaFoldDB" id="A0A6L6JJ88"/>
<name>A0A6L6JJ88_9RHOB</name>
<proteinExistence type="predicted"/>
<dbReference type="InterPro" id="IPR029060">
    <property type="entry name" value="PIN-like_dom_sf"/>
</dbReference>
<dbReference type="InterPro" id="IPR002716">
    <property type="entry name" value="PIN_dom"/>
</dbReference>
<dbReference type="OrthoDB" id="32625at2"/>
<gene>
    <name evidence="2" type="ORF">GL286_19570</name>
</gene>
<accession>A0A6L6JJ88</accession>
<feature type="domain" description="PIN" evidence="1">
    <location>
        <begin position="1"/>
        <end position="139"/>
    </location>
</feature>
<keyword evidence="3" id="KW-1185">Reference proteome</keyword>
<reference evidence="2 3" key="1">
    <citation type="submission" date="2019-11" db="EMBL/GenBank/DDBJ databases">
        <authorList>
            <person name="Dong K."/>
        </authorList>
    </citation>
    <scope>NUCLEOTIDE SEQUENCE [LARGE SCALE GENOMIC DNA]</scope>
    <source>
        <strain evidence="2 3">NBRC 111993</strain>
    </source>
</reference>